<dbReference type="InterPro" id="IPR010935">
    <property type="entry name" value="SMC_hinge"/>
</dbReference>
<feature type="coiled-coil region" evidence="11">
    <location>
        <begin position="752"/>
        <end position="908"/>
    </location>
</feature>
<proteinExistence type="inferred from homology"/>
<evidence type="ECO:0000256" key="11">
    <source>
        <dbReference type="SAM" id="Coils"/>
    </source>
</evidence>
<dbReference type="Gene3D" id="3.30.70.1620">
    <property type="match status" value="1"/>
</dbReference>
<evidence type="ECO:0000256" key="9">
    <source>
        <dbReference type="ARBA" id="ARBA00023306"/>
    </source>
</evidence>
<dbReference type="CDD" id="cd03275">
    <property type="entry name" value="ABC_SMC1_euk"/>
    <property type="match status" value="1"/>
</dbReference>
<feature type="compositionally biased region" description="Polar residues" evidence="12">
    <location>
        <begin position="940"/>
        <end position="959"/>
    </location>
</feature>
<feature type="compositionally biased region" description="Basic and acidic residues" evidence="12">
    <location>
        <begin position="928"/>
        <end position="938"/>
    </location>
</feature>
<dbReference type="InterPro" id="IPR027417">
    <property type="entry name" value="P-loop_NTPase"/>
</dbReference>
<keyword evidence="15" id="KW-1185">Reference proteome</keyword>
<dbReference type="EMBL" id="JARBDR010000918">
    <property type="protein sequence ID" value="KAJ8301341.1"/>
    <property type="molecule type" value="Genomic_DNA"/>
</dbReference>
<dbReference type="PANTHER" id="PTHR18937">
    <property type="entry name" value="STRUCTURAL MAINTENANCE OF CHROMOSOMES SMC FAMILY MEMBER"/>
    <property type="match status" value="1"/>
</dbReference>
<keyword evidence="7 11" id="KW-0175">Coiled coil</keyword>
<keyword evidence="9" id="KW-0131">Cell cycle</keyword>
<organism evidence="14 15">
    <name type="scientific">Tegillarca granosa</name>
    <name type="common">Malaysian cockle</name>
    <name type="synonym">Anadara granosa</name>
    <dbReference type="NCBI Taxonomy" id="220873"/>
    <lineage>
        <taxon>Eukaryota</taxon>
        <taxon>Metazoa</taxon>
        <taxon>Spiralia</taxon>
        <taxon>Lophotrochozoa</taxon>
        <taxon>Mollusca</taxon>
        <taxon>Bivalvia</taxon>
        <taxon>Autobranchia</taxon>
        <taxon>Pteriomorphia</taxon>
        <taxon>Arcoida</taxon>
        <taxon>Arcoidea</taxon>
        <taxon>Arcidae</taxon>
        <taxon>Tegillarca</taxon>
    </lineage>
</organism>
<evidence type="ECO:0000256" key="10">
    <source>
        <dbReference type="PIRNR" id="PIRNR005719"/>
    </source>
</evidence>
<dbReference type="PANTHER" id="PTHR18937:SF12">
    <property type="entry name" value="STRUCTURAL MAINTENANCE OF CHROMOSOMES PROTEIN"/>
    <property type="match status" value="1"/>
</dbReference>
<evidence type="ECO:0000313" key="14">
    <source>
        <dbReference type="EMBL" id="KAJ8301341.1"/>
    </source>
</evidence>
<keyword evidence="5" id="KW-0132">Cell division</keyword>
<dbReference type="InterPro" id="IPR003395">
    <property type="entry name" value="RecF/RecN/SMC_N"/>
</dbReference>
<keyword evidence="8 10" id="KW-0539">Nucleus</keyword>
<dbReference type="InterPro" id="IPR028468">
    <property type="entry name" value="Smc1_ABC"/>
</dbReference>
<feature type="region of interest" description="Disordered" evidence="12">
    <location>
        <begin position="923"/>
        <end position="959"/>
    </location>
</feature>
<dbReference type="Gene3D" id="1.20.1060.20">
    <property type="match status" value="1"/>
</dbReference>
<dbReference type="InterPro" id="IPR036277">
    <property type="entry name" value="SMC_hinge_sf"/>
</dbReference>
<dbReference type="Pfam" id="PF06470">
    <property type="entry name" value="SMC_hinge"/>
    <property type="match status" value="1"/>
</dbReference>
<keyword evidence="6" id="KW-0498">Mitosis</keyword>
<dbReference type="SUPFAM" id="SSF75553">
    <property type="entry name" value="Smc hinge domain"/>
    <property type="match status" value="1"/>
</dbReference>
<sequence length="1204" mass="140247">MPGYLKYIEVDNFKSYRGKQKIGPFNKFTAIIGPNGSGKSNLMDAISFVLGEKTSNLRCKRLSDLIHGAPIGQPAANKASVTAVYYNTETGEETRFTRIIHGSSSDHKINGKTVSNQDYAGALEKIGVLIKSKNFLVFQGTVESIAMKNAKERTLMFEEISRSGELKEEYEKAKAEMSKAEEDTQFNYHKKKGIAAERKEAKMEKDEAERYQRLKDQLCEKQLELQLFKLFHNERDIDEFTDELNRKNQMLEKENRKRERIEDEIKDKKKDQGKMTRELTKIEQQIKESEVELNKKRPLYIKAKEKTAHMIKKLDSDKKSLKQAKKTHDGHEQEIRELEKELDEVERKRREFEERIEEESQSQGRDMELEESQVQEYHRLKEEAGKNAARYMQELDAINREQKSDQDRYDNECRKKNELIAKIRQKENEMEENRKRVEKLNEYIETSNRAVAEQKKVEEEMAVDVEMANKRISEINEELQSVIDQLGEAKVDRHESSRASRKAELLDNLKRLFPGVHGRLIDLCEPSHKKYQIAITKVLGKYMEAVVCDSEKTAKDCIQYMKEQRIEPETFLPLDYLDIKPVNEKLREFKEPKNVKLVVDIIRYEIPSVKKALIFACGNALVCDTVEDARRVAFGTHERHKTVALDGTLFQKSGVISGGASDLKAKARRWDEKMLGQLKNKKDVLSNELREQLKKKRKESELSTIRSQLKGLETRLKYSITDRDNTQNKHLMQNEKDLNTYNEMLKSFAPRMQEMERRMAERAEKIKVLRDKMNTVEDEVFIHFCIQIERELLVQQERAKKRLEFENQKFRLQNQIEFEKSRDTIANVKKWEKNVSNDEKELEKVIDEEMQNQERFKNQRLTLKSEADDAESVINEIKKRLSSQQKEITAMQKQISSIEVKLEQKRADRHSLLKACKMDDIQLPMKKGTMDDISREDEPSSQPDGSTSETPMDSMSSQGAKAIYEREAQITIDYDLLDEDYKDLDHQDDVKKTLDQLTKTCSDMNSTLHRINAPNMKAMEKLDGVRERFQETSEEFENARKRAKKAKQNFEKVRKERYDRFMHCFEHALARNQSAQAFLGPENPEEPYLDGVNYNCVAPGKRFRPMDNLSGGEKTVAALALLFSIHSYQPAPFFVASYIREQAESSFQCVVISLKEEFYNRADHLIGIYPEQGDCVISHVLTLDLNEYPDALTQDDDSPNKLHS</sequence>
<feature type="region of interest" description="Disordered" evidence="12">
    <location>
        <begin position="352"/>
        <end position="371"/>
    </location>
</feature>
<evidence type="ECO:0000256" key="6">
    <source>
        <dbReference type="ARBA" id="ARBA00022776"/>
    </source>
</evidence>
<dbReference type="Pfam" id="PF02463">
    <property type="entry name" value="SMC_N"/>
    <property type="match status" value="1"/>
</dbReference>
<dbReference type="Proteomes" id="UP001217089">
    <property type="component" value="Unassembled WGS sequence"/>
</dbReference>
<keyword evidence="4" id="KW-0158">Chromosome</keyword>
<feature type="coiled-coil region" evidence="11">
    <location>
        <begin position="675"/>
        <end position="715"/>
    </location>
</feature>
<evidence type="ECO:0000256" key="1">
    <source>
        <dbReference type="ARBA" id="ARBA00004123"/>
    </source>
</evidence>
<evidence type="ECO:0000256" key="3">
    <source>
        <dbReference type="ARBA" id="ARBA00005597"/>
    </source>
</evidence>
<evidence type="ECO:0000256" key="12">
    <source>
        <dbReference type="SAM" id="MobiDB-lite"/>
    </source>
</evidence>
<evidence type="ECO:0000259" key="13">
    <source>
        <dbReference type="SMART" id="SM00968"/>
    </source>
</evidence>
<reference evidence="14 15" key="1">
    <citation type="submission" date="2022-12" db="EMBL/GenBank/DDBJ databases">
        <title>Chromosome-level genome of Tegillarca granosa.</title>
        <authorList>
            <person name="Kim J."/>
        </authorList>
    </citation>
    <scope>NUCLEOTIDE SEQUENCE [LARGE SCALE GENOMIC DNA]</scope>
    <source>
        <strain evidence="14">Teg-2019</strain>
        <tissue evidence="14">Adductor muscle</tissue>
    </source>
</reference>
<feature type="coiled-coil region" evidence="11">
    <location>
        <begin position="1015"/>
        <end position="1056"/>
    </location>
</feature>
<accession>A0ABQ9E7J2</accession>
<evidence type="ECO:0000313" key="15">
    <source>
        <dbReference type="Proteomes" id="UP001217089"/>
    </source>
</evidence>
<dbReference type="SUPFAM" id="SSF52540">
    <property type="entry name" value="P-loop containing nucleoside triphosphate hydrolases"/>
    <property type="match status" value="2"/>
</dbReference>
<protein>
    <recommendedName>
        <fullName evidence="10">Structural maintenance of chromosomes protein</fullName>
    </recommendedName>
</protein>
<feature type="region of interest" description="Disordered" evidence="12">
    <location>
        <begin position="316"/>
        <end position="335"/>
    </location>
</feature>
<comment type="similarity">
    <text evidence="3">Belongs to the SMC family. SMC1 subfamily.</text>
</comment>
<dbReference type="InterPro" id="IPR024704">
    <property type="entry name" value="SMC"/>
</dbReference>
<evidence type="ECO:0000256" key="5">
    <source>
        <dbReference type="ARBA" id="ARBA00022618"/>
    </source>
</evidence>
<evidence type="ECO:0000256" key="2">
    <source>
        <dbReference type="ARBA" id="ARBA00004286"/>
    </source>
</evidence>
<evidence type="ECO:0000256" key="8">
    <source>
        <dbReference type="ARBA" id="ARBA00023242"/>
    </source>
</evidence>
<dbReference type="PIRSF" id="PIRSF005719">
    <property type="entry name" value="SMC"/>
    <property type="match status" value="1"/>
</dbReference>
<name>A0ABQ9E7J2_TEGGR</name>
<gene>
    <name evidence="14" type="ORF">KUTeg_020328</name>
</gene>
<comment type="subcellular location">
    <subcellularLocation>
        <location evidence="2">Chromosome</location>
    </subcellularLocation>
    <subcellularLocation>
        <location evidence="1 10">Nucleus</location>
    </subcellularLocation>
</comment>
<evidence type="ECO:0000256" key="4">
    <source>
        <dbReference type="ARBA" id="ARBA00022454"/>
    </source>
</evidence>
<comment type="caution">
    <text evidence="14">The sequence shown here is derived from an EMBL/GenBank/DDBJ whole genome shotgun (WGS) entry which is preliminary data.</text>
</comment>
<evidence type="ECO:0000256" key="7">
    <source>
        <dbReference type="ARBA" id="ARBA00023054"/>
    </source>
</evidence>
<feature type="domain" description="SMC hinge" evidence="13">
    <location>
        <begin position="514"/>
        <end position="633"/>
    </location>
</feature>
<dbReference type="Gene3D" id="3.40.50.300">
    <property type="entry name" value="P-loop containing nucleotide triphosphate hydrolases"/>
    <property type="match status" value="2"/>
</dbReference>
<dbReference type="SMART" id="SM00968">
    <property type="entry name" value="SMC_hinge"/>
    <property type="match status" value="1"/>
</dbReference>